<reference evidence="3 4" key="1">
    <citation type="submission" date="2018-08" db="EMBL/GenBank/DDBJ databases">
        <title>Aphanomyces genome sequencing and annotation.</title>
        <authorList>
            <person name="Minardi D."/>
            <person name="Oidtmann B."/>
            <person name="Van Der Giezen M."/>
            <person name="Studholme D.J."/>
        </authorList>
    </citation>
    <scope>NUCLEOTIDE SEQUENCE [LARGE SCALE GENOMIC DNA]</scope>
    <source>
        <strain evidence="2 3">197901</strain>
        <strain evidence="1 4">FDL457</strain>
    </source>
</reference>
<comment type="caution">
    <text evidence="2">The sequence shown here is derived from an EMBL/GenBank/DDBJ whole genome shotgun (WGS) entry which is preliminary data.</text>
</comment>
<name>A0A397FUD8_APHAT</name>
<evidence type="ECO:0000313" key="2">
    <source>
        <dbReference type="EMBL" id="RHZ40097.1"/>
    </source>
</evidence>
<dbReference type="EMBL" id="QUTE01003123">
    <property type="protein sequence ID" value="RHZ40097.1"/>
    <property type="molecule type" value="Genomic_DNA"/>
</dbReference>
<dbReference type="AlphaFoldDB" id="A0A397FUD8"/>
<proteinExistence type="predicted"/>
<dbReference type="Proteomes" id="UP000266196">
    <property type="component" value="Unassembled WGS sequence"/>
</dbReference>
<protein>
    <submittedName>
        <fullName evidence="2">Uncharacterized protein</fullName>
    </submittedName>
</protein>
<accession>A0A397FUD8</accession>
<dbReference type="VEuPathDB" id="FungiDB:H257_07223"/>
<dbReference type="Proteomes" id="UP000286510">
    <property type="component" value="Unassembled WGS sequence"/>
</dbReference>
<sequence length="102" mass="11543">MHQSQYATSNIMRFSMENSKPTLTPMEFKVKLSEPMYPQNDAERQSMVGTTHRSVVDSIMNLMISTRLDLTCVALQLCQFLTSPGPATNRRPCVISDTSNER</sequence>
<gene>
    <name evidence="1" type="ORF">DYB26_005971</name>
    <name evidence="2" type="ORF">DYB31_009773</name>
</gene>
<evidence type="ECO:0000313" key="1">
    <source>
        <dbReference type="EMBL" id="RHZ32377.1"/>
    </source>
</evidence>
<evidence type="ECO:0000313" key="3">
    <source>
        <dbReference type="Proteomes" id="UP000266196"/>
    </source>
</evidence>
<organism evidence="2 3">
    <name type="scientific">Aphanomyces astaci</name>
    <name type="common">Crayfish plague agent</name>
    <dbReference type="NCBI Taxonomy" id="112090"/>
    <lineage>
        <taxon>Eukaryota</taxon>
        <taxon>Sar</taxon>
        <taxon>Stramenopiles</taxon>
        <taxon>Oomycota</taxon>
        <taxon>Saprolegniomycetes</taxon>
        <taxon>Saprolegniales</taxon>
        <taxon>Verrucalvaceae</taxon>
        <taxon>Aphanomyces</taxon>
    </lineage>
</organism>
<dbReference type="EMBL" id="QUTF01010356">
    <property type="protein sequence ID" value="RHZ32377.1"/>
    <property type="molecule type" value="Genomic_DNA"/>
</dbReference>
<evidence type="ECO:0000313" key="4">
    <source>
        <dbReference type="Proteomes" id="UP000286510"/>
    </source>
</evidence>